<dbReference type="EMBL" id="FOTF01000032">
    <property type="protein sequence ID" value="SFL60888.1"/>
    <property type="molecule type" value="Genomic_DNA"/>
</dbReference>
<sequence length="347" mass="36910">MSDAQTNVPELPPNFAYEGEHPQVRLPFAIILEGRKLKGESLSVTRAVATGLVNPNLDGHQVVATLRFDLEGFTVSFPVDVVVGVADRSEDAEVIFVFANPTGQHLPAMRYLLNSFIAGDVVSIAGMLSYTGPIKMKAASAEGQPGAIQRLGRIGRKAVVLALTAGLVFLAAGVISERVIYAYEPRPVQVVQEGQLLRATAAGQISYVDAQAAEGDVVYSILANSGDLLSVRMPCDCDVTPSDAFVIGATVLPGAALVQLTTDDTRVTATTEITFEGTARLLNGDHAELVLTDGRVVPVTLELLPVENANSDMQPVTVVLPEDISVAPGTPARLRFQRQLLPDQFQL</sequence>
<organism evidence="2 3">
    <name type="scientific">Loktanella salsilacus</name>
    <dbReference type="NCBI Taxonomy" id="195913"/>
    <lineage>
        <taxon>Bacteria</taxon>
        <taxon>Pseudomonadati</taxon>
        <taxon>Pseudomonadota</taxon>
        <taxon>Alphaproteobacteria</taxon>
        <taxon>Rhodobacterales</taxon>
        <taxon>Roseobacteraceae</taxon>
        <taxon>Loktanella</taxon>
    </lineage>
</organism>
<keyword evidence="1" id="KW-0472">Membrane</keyword>
<gene>
    <name evidence="2" type="ORF">SAMN04488004_13219</name>
</gene>
<feature type="transmembrane region" description="Helical" evidence="1">
    <location>
        <begin position="158"/>
        <end position="176"/>
    </location>
</feature>
<accession>A0A1I4J2L6</accession>
<dbReference type="Proteomes" id="UP000199550">
    <property type="component" value="Unassembled WGS sequence"/>
</dbReference>
<evidence type="ECO:0000313" key="2">
    <source>
        <dbReference type="EMBL" id="SFL60888.1"/>
    </source>
</evidence>
<keyword evidence="3" id="KW-1185">Reference proteome</keyword>
<evidence type="ECO:0008006" key="4">
    <source>
        <dbReference type="Google" id="ProtNLM"/>
    </source>
</evidence>
<evidence type="ECO:0000313" key="3">
    <source>
        <dbReference type="Proteomes" id="UP000199550"/>
    </source>
</evidence>
<evidence type="ECO:0000256" key="1">
    <source>
        <dbReference type="SAM" id="Phobius"/>
    </source>
</evidence>
<proteinExistence type="predicted"/>
<dbReference type="RefSeq" id="WP_090191643.1">
    <property type="nucleotide sequence ID" value="NZ_FOTF01000032.1"/>
</dbReference>
<dbReference type="STRING" id="195913.SAMN04488004_13219"/>
<name>A0A1I4J2L6_9RHOB</name>
<dbReference type="OrthoDB" id="8394711at2"/>
<reference evidence="2 3" key="1">
    <citation type="submission" date="2016-10" db="EMBL/GenBank/DDBJ databases">
        <authorList>
            <person name="de Groot N.N."/>
        </authorList>
    </citation>
    <scope>NUCLEOTIDE SEQUENCE [LARGE SCALE GENOMIC DNA]</scope>
    <source>
        <strain evidence="2 3">DSM 16199</strain>
    </source>
</reference>
<dbReference type="AlphaFoldDB" id="A0A1I4J2L6"/>
<keyword evidence="1" id="KW-1133">Transmembrane helix</keyword>
<keyword evidence="1" id="KW-0812">Transmembrane</keyword>
<protein>
    <recommendedName>
        <fullName evidence="4">HlyD family secretion protein</fullName>
    </recommendedName>
</protein>